<proteinExistence type="predicted"/>
<sequence length="114" mass="12704">MPMGTRFVKLTNTGTWFSTQEPWALTIRVRASMVELQLLVGMTRPWVPDMGPMEPGLMSTVAVATTRVPVLVVGIYSKRSKRVVSLAFSTAPEAPALVLRRRMMDKEGGERRRG</sequence>
<reference evidence="1" key="2">
    <citation type="submission" date="2020-07" db="EMBL/GenBank/DDBJ databases">
        <authorList>
            <person name="Vera ALvarez R."/>
            <person name="Arias-Moreno D.M."/>
            <person name="Jimenez-Jacinto V."/>
            <person name="Jimenez-Bremont J.F."/>
            <person name="Swaminathan K."/>
            <person name="Moose S.P."/>
            <person name="Guerrero-Gonzalez M.L."/>
            <person name="Marino-Ramirez L."/>
            <person name="Landsman D."/>
            <person name="Rodriguez-Kessler M."/>
            <person name="Delgado-Sanchez P."/>
        </authorList>
    </citation>
    <scope>NUCLEOTIDE SEQUENCE</scope>
    <source>
        <tissue evidence="1">Cladode</tissue>
    </source>
</reference>
<reference evidence="1" key="1">
    <citation type="journal article" date="2013" name="J. Plant Res.">
        <title>Effect of fungi and light on seed germination of three Opuntia species from semiarid lands of central Mexico.</title>
        <authorList>
            <person name="Delgado-Sanchez P."/>
            <person name="Jimenez-Bremont J.F."/>
            <person name="Guerrero-Gonzalez Mde L."/>
            <person name="Flores J."/>
        </authorList>
    </citation>
    <scope>NUCLEOTIDE SEQUENCE</scope>
    <source>
        <tissue evidence="1">Cladode</tissue>
    </source>
</reference>
<organism evidence="1">
    <name type="scientific">Opuntia streptacantha</name>
    <name type="common">Prickly pear cactus</name>
    <name type="synonym">Opuntia cardona</name>
    <dbReference type="NCBI Taxonomy" id="393608"/>
    <lineage>
        <taxon>Eukaryota</taxon>
        <taxon>Viridiplantae</taxon>
        <taxon>Streptophyta</taxon>
        <taxon>Embryophyta</taxon>
        <taxon>Tracheophyta</taxon>
        <taxon>Spermatophyta</taxon>
        <taxon>Magnoliopsida</taxon>
        <taxon>eudicotyledons</taxon>
        <taxon>Gunneridae</taxon>
        <taxon>Pentapetalae</taxon>
        <taxon>Caryophyllales</taxon>
        <taxon>Cactineae</taxon>
        <taxon>Cactaceae</taxon>
        <taxon>Opuntioideae</taxon>
        <taxon>Opuntia</taxon>
    </lineage>
</organism>
<dbReference type="AlphaFoldDB" id="A0A7C8YGF1"/>
<dbReference type="EMBL" id="GISG01017427">
    <property type="protein sequence ID" value="MBA4617672.1"/>
    <property type="molecule type" value="Transcribed_RNA"/>
</dbReference>
<accession>A0A7C8YGF1</accession>
<name>A0A7C8YGF1_OPUST</name>
<protein>
    <submittedName>
        <fullName evidence="1">Uncharacterized protein</fullName>
    </submittedName>
</protein>
<evidence type="ECO:0000313" key="1">
    <source>
        <dbReference type="EMBL" id="MBA4617672.1"/>
    </source>
</evidence>